<accession>A0AAE2SHD9</accession>
<evidence type="ECO:0000313" key="3">
    <source>
        <dbReference type="Proteomes" id="UP000634206"/>
    </source>
</evidence>
<keyword evidence="2" id="KW-0540">Nuclease</keyword>
<dbReference type="RefSeq" id="WP_309491023.1">
    <property type="nucleotide sequence ID" value="NZ_JAENIG010000013.1"/>
</dbReference>
<keyword evidence="2" id="KW-0378">Hydrolase</keyword>
<sequence>MPANRPAIPAELARSVKIEAGHKCAVPTCGQTPVELAHIEPWAKVKKHEFHNLIALCPTCHTRFDSGVIDRKAMKIYKANLSKGADFGEKLDRRVERLEAQAKNPHHDPQRGFAQASSLYYNRACEIGFVDRERFVKVGTCTFVKPRIAVVPGSVLDMIDSLLELRGDHPSVFEPIGMTKFKVIDAPRKHGDLRLIELDPVDESYRESVLAEHFGDELKQMQSNFAANESPIRCELSIYIGEHVGYLSTPDNTEDLRGAMEFQFQDAYVSFRGSPIEGGIHTGYLTPVPSALNHSGAPLFRPDGTLVGLVTDIVFPESEMAGRPVFTTLLSLPDLWKPYMKTTANRVPVTD</sequence>
<evidence type="ECO:0000313" key="2">
    <source>
        <dbReference type="EMBL" id="MBK1856401.1"/>
    </source>
</evidence>
<dbReference type="EMBL" id="JAENIG010000013">
    <property type="protein sequence ID" value="MBK1856401.1"/>
    <property type="molecule type" value="Genomic_DNA"/>
</dbReference>
<dbReference type="Proteomes" id="UP000634206">
    <property type="component" value="Unassembled WGS sequence"/>
</dbReference>
<protein>
    <submittedName>
        <fullName evidence="2">HNH endonuclease</fullName>
    </submittedName>
</protein>
<dbReference type="SMART" id="SM00507">
    <property type="entry name" value="HNHc"/>
    <property type="match status" value="1"/>
</dbReference>
<organism evidence="2 3">
    <name type="scientific">Oceaniferula flava</name>
    <dbReference type="NCBI Taxonomy" id="2800421"/>
    <lineage>
        <taxon>Bacteria</taxon>
        <taxon>Pseudomonadati</taxon>
        <taxon>Verrucomicrobiota</taxon>
        <taxon>Verrucomicrobiia</taxon>
        <taxon>Verrucomicrobiales</taxon>
        <taxon>Verrucomicrobiaceae</taxon>
        <taxon>Oceaniferula</taxon>
    </lineage>
</organism>
<reference evidence="2" key="1">
    <citation type="submission" date="2021-01" db="EMBL/GenBank/DDBJ databases">
        <title>Modified the classification status of verrucomicrobia.</title>
        <authorList>
            <person name="Feng X."/>
        </authorList>
    </citation>
    <scope>NUCLEOTIDE SEQUENCE</scope>
    <source>
        <strain evidence="2">5K15</strain>
    </source>
</reference>
<feature type="domain" description="HNH nuclease" evidence="1">
    <location>
        <begin position="12"/>
        <end position="62"/>
    </location>
</feature>
<dbReference type="Gene3D" id="1.10.30.50">
    <property type="match status" value="1"/>
</dbReference>
<evidence type="ECO:0000259" key="1">
    <source>
        <dbReference type="SMART" id="SM00507"/>
    </source>
</evidence>
<dbReference type="CDD" id="cd00085">
    <property type="entry name" value="HNHc"/>
    <property type="match status" value="1"/>
</dbReference>
<keyword evidence="2" id="KW-0255">Endonuclease</keyword>
<comment type="caution">
    <text evidence="2">The sequence shown here is derived from an EMBL/GenBank/DDBJ whole genome shotgun (WGS) entry which is preliminary data.</text>
</comment>
<name>A0AAE2SHD9_9BACT</name>
<dbReference type="GO" id="GO:0008270">
    <property type="term" value="F:zinc ion binding"/>
    <property type="evidence" value="ECO:0007669"/>
    <property type="project" value="InterPro"/>
</dbReference>
<dbReference type="Pfam" id="PF01844">
    <property type="entry name" value="HNH"/>
    <property type="match status" value="1"/>
</dbReference>
<gene>
    <name evidence="2" type="ORF">JIN83_15620</name>
</gene>
<dbReference type="InterPro" id="IPR003615">
    <property type="entry name" value="HNH_nuc"/>
</dbReference>
<dbReference type="GO" id="GO:0003676">
    <property type="term" value="F:nucleic acid binding"/>
    <property type="evidence" value="ECO:0007669"/>
    <property type="project" value="InterPro"/>
</dbReference>
<dbReference type="GO" id="GO:0004519">
    <property type="term" value="F:endonuclease activity"/>
    <property type="evidence" value="ECO:0007669"/>
    <property type="project" value="UniProtKB-KW"/>
</dbReference>
<keyword evidence="3" id="KW-1185">Reference proteome</keyword>
<dbReference type="AlphaFoldDB" id="A0AAE2SHD9"/>
<dbReference type="InterPro" id="IPR002711">
    <property type="entry name" value="HNH"/>
</dbReference>
<proteinExistence type="predicted"/>